<dbReference type="PANTHER" id="PTHR30346">
    <property type="entry name" value="TRANSCRIPTIONAL DUAL REGULATOR HCAR-RELATED"/>
    <property type="match status" value="1"/>
</dbReference>
<dbReference type="FunFam" id="1.10.10.10:FF:000001">
    <property type="entry name" value="LysR family transcriptional regulator"/>
    <property type="match status" value="1"/>
</dbReference>
<keyword evidence="2" id="KW-0805">Transcription regulation</keyword>
<dbReference type="OrthoDB" id="9815174at2"/>
<protein>
    <submittedName>
        <fullName evidence="7">Transcriptional regulator, LysR family protein</fullName>
    </submittedName>
</protein>
<evidence type="ECO:0000259" key="6">
    <source>
        <dbReference type="PROSITE" id="PS50931"/>
    </source>
</evidence>
<dbReference type="PROSITE" id="PS50931">
    <property type="entry name" value="HTH_LYSR"/>
    <property type="match status" value="1"/>
</dbReference>
<evidence type="ECO:0000256" key="1">
    <source>
        <dbReference type="ARBA" id="ARBA00009437"/>
    </source>
</evidence>
<dbReference type="Proteomes" id="UP000025171">
    <property type="component" value="Unassembled WGS sequence"/>
</dbReference>
<dbReference type="GO" id="GO:0003677">
    <property type="term" value="F:DNA binding"/>
    <property type="evidence" value="ECO:0007669"/>
    <property type="project" value="UniProtKB-KW"/>
</dbReference>
<feature type="region of interest" description="Disordered" evidence="5">
    <location>
        <begin position="1"/>
        <end position="29"/>
    </location>
</feature>
<name>A0A059FUX5_9PROT</name>
<dbReference type="PRINTS" id="PR00039">
    <property type="entry name" value="HTHLYSR"/>
</dbReference>
<dbReference type="STRING" id="1280950.HJO_02725"/>
<dbReference type="InterPro" id="IPR000847">
    <property type="entry name" value="LysR_HTH_N"/>
</dbReference>
<sequence>MTKTSVTAGSKSRKTGKANSRSQSKASATAQLNPSQISVEYLLFFRAVADNLSFTKAARELEIDQSWLSHKIRQFEEMLGITLLIRNTRHVELTSAGRALLEPVHRLATVVEETRAVTEALRKSMKGVLRVGCLPFSFPDPQRTRLMDDFMTQNPSIRLNVETGPTPSLLNQLRLGEIDLAFVSAPFEEKDLDLLLLRENEFCFLLPKDHVLAAKSVIELKDVEGLKVIVPAPQYHPAAFDLYYKPLSDAGATVESTPEFQNAAAYAEDRMMPVVCTRYAAERYNSEKFVQRPVGFLPPCRKYLAKLSGRQSPSQLLMWDLANNSSELKQAA</sequence>
<evidence type="ECO:0000256" key="4">
    <source>
        <dbReference type="ARBA" id="ARBA00023163"/>
    </source>
</evidence>
<dbReference type="EMBL" id="ARYK01000001">
    <property type="protein sequence ID" value="KCZ94253.1"/>
    <property type="molecule type" value="Genomic_DNA"/>
</dbReference>
<keyword evidence="3" id="KW-0238">DNA-binding</keyword>
<dbReference type="SUPFAM" id="SSF46785">
    <property type="entry name" value="Winged helix' DNA-binding domain"/>
    <property type="match status" value="1"/>
</dbReference>
<evidence type="ECO:0000313" key="8">
    <source>
        <dbReference type="Proteomes" id="UP000025171"/>
    </source>
</evidence>
<comment type="similarity">
    <text evidence="1">Belongs to the LysR transcriptional regulatory family.</text>
</comment>
<dbReference type="eggNOG" id="COG0583">
    <property type="taxonomic scope" value="Bacteria"/>
</dbReference>
<gene>
    <name evidence="7" type="ORF">HJO_02725</name>
</gene>
<dbReference type="InterPro" id="IPR036388">
    <property type="entry name" value="WH-like_DNA-bd_sf"/>
</dbReference>
<evidence type="ECO:0000256" key="5">
    <source>
        <dbReference type="SAM" id="MobiDB-lite"/>
    </source>
</evidence>
<proteinExistence type="inferred from homology"/>
<dbReference type="CDD" id="cd05466">
    <property type="entry name" value="PBP2_LTTR_substrate"/>
    <property type="match status" value="1"/>
</dbReference>
<dbReference type="Pfam" id="PF00126">
    <property type="entry name" value="HTH_1"/>
    <property type="match status" value="1"/>
</dbReference>
<feature type="domain" description="HTH lysR-type" evidence="6">
    <location>
        <begin position="45"/>
        <end position="94"/>
    </location>
</feature>
<dbReference type="RefSeq" id="WP_084141369.1">
    <property type="nucleotide sequence ID" value="NZ_ARYK01000001.1"/>
</dbReference>
<dbReference type="Pfam" id="PF03466">
    <property type="entry name" value="LysR_substrate"/>
    <property type="match status" value="1"/>
</dbReference>
<dbReference type="InterPro" id="IPR036390">
    <property type="entry name" value="WH_DNA-bd_sf"/>
</dbReference>
<feature type="compositionally biased region" description="Polar residues" evidence="5">
    <location>
        <begin position="17"/>
        <end position="29"/>
    </location>
</feature>
<keyword evidence="4" id="KW-0804">Transcription</keyword>
<dbReference type="InterPro" id="IPR005119">
    <property type="entry name" value="LysR_subst-bd"/>
</dbReference>
<evidence type="ECO:0000256" key="2">
    <source>
        <dbReference type="ARBA" id="ARBA00023015"/>
    </source>
</evidence>
<dbReference type="SUPFAM" id="SSF53850">
    <property type="entry name" value="Periplasmic binding protein-like II"/>
    <property type="match status" value="1"/>
</dbReference>
<dbReference type="GO" id="GO:0003700">
    <property type="term" value="F:DNA-binding transcription factor activity"/>
    <property type="evidence" value="ECO:0007669"/>
    <property type="project" value="InterPro"/>
</dbReference>
<comment type="caution">
    <text evidence="7">The sequence shown here is derived from an EMBL/GenBank/DDBJ whole genome shotgun (WGS) entry which is preliminary data.</text>
</comment>
<organism evidence="7 8">
    <name type="scientific">Hyphomonas johnsonii MHS-2</name>
    <dbReference type="NCBI Taxonomy" id="1280950"/>
    <lineage>
        <taxon>Bacteria</taxon>
        <taxon>Pseudomonadati</taxon>
        <taxon>Pseudomonadota</taxon>
        <taxon>Alphaproteobacteria</taxon>
        <taxon>Hyphomonadales</taxon>
        <taxon>Hyphomonadaceae</taxon>
        <taxon>Hyphomonas</taxon>
    </lineage>
</organism>
<keyword evidence="8" id="KW-1185">Reference proteome</keyword>
<feature type="compositionally biased region" description="Polar residues" evidence="5">
    <location>
        <begin position="1"/>
        <end position="10"/>
    </location>
</feature>
<dbReference type="AlphaFoldDB" id="A0A059FUX5"/>
<reference evidence="7 8" key="1">
    <citation type="journal article" date="2014" name="Antonie Van Leeuwenhoek">
        <title>Hyphomonas beringensis sp. nov. and Hyphomonas chukchiensis sp. nov., isolated from surface seawater of the Bering Sea and Chukchi Sea.</title>
        <authorList>
            <person name="Li C."/>
            <person name="Lai Q."/>
            <person name="Li G."/>
            <person name="Dong C."/>
            <person name="Wang J."/>
            <person name="Liao Y."/>
            <person name="Shao Z."/>
        </authorList>
    </citation>
    <scope>NUCLEOTIDE SEQUENCE [LARGE SCALE GENOMIC DNA]</scope>
    <source>
        <strain evidence="7 8">MHS-2</strain>
    </source>
</reference>
<accession>A0A059FUX5</accession>
<evidence type="ECO:0000313" key="7">
    <source>
        <dbReference type="EMBL" id="KCZ94253.1"/>
    </source>
</evidence>
<dbReference type="Gene3D" id="3.40.190.290">
    <property type="match status" value="1"/>
</dbReference>
<evidence type="ECO:0000256" key="3">
    <source>
        <dbReference type="ARBA" id="ARBA00023125"/>
    </source>
</evidence>
<dbReference type="PANTHER" id="PTHR30346:SF0">
    <property type="entry name" value="HCA OPERON TRANSCRIPTIONAL ACTIVATOR HCAR"/>
    <property type="match status" value="1"/>
</dbReference>
<dbReference type="GO" id="GO:0032993">
    <property type="term" value="C:protein-DNA complex"/>
    <property type="evidence" value="ECO:0007669"/>
    <property type="project" value="TreeGrafter"/>
</dbReference>
<dbReference type="Gene3D" id="1.10.10.10">
    <property type="entry name" value="Winged helix-like DNA-binding domain superfamily/Winged helix DNA-binding domain"/>
    <property type="match status" value="1"/>
</dbReference>